<dbReference type="AlphaFoldDB" id="A0A1F7IXS5"/>
<evidence type="ECO:0000256" key="3">
    <source>
        <dbReference type="ARBA" id="ARBA00007681"/>
    </source>
</evidence>
<dbReference type="GO" id="GO:0005524">
    <property type="term" value="F:ATP binding"/>
    <property type="evidence" value="ECO:0007669"/>
    <property type="project" value="UniProtKB-UniRule"/>
</dbReference>
<dbReference type="SUPFAM" id="SSF52943">
    <property type="entry name" value="ATP synthase (F1-ATPase), gamma subunit"/>
    <property type="match status" value="1"/>
</dbReference>
<keyword evidence="10" id="KW-1003">Cell membrane</keyword>
<dbReference type="PRINTS" id="PR00126">
    <property type="entry name" value="ATPASEGAMMA"/>
</dbReference>
<name>A0A1F7IXS5_9BACT</name>
<dbReference type="PANTHER" id="PTHR11693">
    <property type="entry name" value="ATP SYNTHASE GAMMA CHAIN"/>
    <property type="match status" value="1"/>
</dbReference>
<reference evidence="11 12" key="1">
    <citation type="journal article" date="2016" name="Nat. Commun.">
        <title>Thousands of microbial genomes shed light on interconnected biogeochemical processes in an aquifer system.</title>
        <authorList>
            <person name="Anantharaman K."/>
            <person name="Brown C.T."/>
            <person name="Hug L.A."/>
            <person name="Sharon I."/>
            <person name="Castelle C.J."/>
            <person name="Probst A.J."/>
            <person name="Thomas B.C."/>
            <person name="Singh A."/>
            <person name="Wilkins M.J."/>
            <person name="Karaoz U."/>
            <person name="Brodie E.L."/>
            <person name="Williams K.H."/>
            <person name="Hubbard S.S."/>
            <person name="Banfield J.F."/>
        </authorList>
    </citation>
    <scope>NUCLEOTIDE SEQUENCE [LARGE SCALE GENOMIC DNA]</scope>
</reference>
<evidence type="ECO:0000256" key="10">
    <source>
        <dbReference type="HAMAP-Rule" id="MF_00815"/>
    </source>
</evidence>
<protein>
    <recommendedName>
        <fullName evidence="10">ATP synthase gamma chain</fullName>
    </recommendedName>
    <alternativeName>
        <fullName evidence="10">ATP synthase F1 sector gamma subunit</fullName>
    </alternativeName>
    <alternativeName>
        <fullName evidence="10">F-ATPase gamma subunit</fullName>
    </alternativeName>
</protein>
<dbReference type="InterPro" id="IPR035968">
    <property type="entry name" value="ATP_synth_F1_ATPase_gsu"/>
</dbReference>
<keyword evidence="6 10" id="KW-0406">Ion transport</keyword>
<keyword evidence="7 10" id="KW-0472">Membrane</keyword>
<comment type="subcellular location">
    <subcellularLocation>
        <location evidence="10">Cell membrane</location>
        <topology evidence="10">Peripheral membrane protein</topology>
    </subcellularLocation>
    <subcellularLocation>
        <location evidence="2">Membrane</location>
        <topology evidence="2">Peripheral membrane protein</topology>
    </subcellularLocation>
</comment>
<evidence type="ECO:0000256" key="2">
    <source>
        <dbReference type="ARBA" id="ARBA00004170"/>
    </source>
</evidence>
<comment type="subunit">
    <text evidence="10">F-type ATPases have 2 components, CF(1) - the catalytic core - and CF(0) - the membrane proton channel. CF(1) has five subunits: alpha(3), beta(3), gamma(1), delta(1), epsilon(1). CF(0) has three main subunits: a, b and c.</text>
</comment>
<evidence type="ECO:0000256" key="7">
    <source>
        <dbReference type="ARBA" id="ARBA00023136"/>
    </source>
</evidence>
<evidence type="ECO:0000313" key="11">
    <source>
        <dbReference type="EMBL" id="OGK48186.1"/>
    </source>
</evidence>
<dbReference type="Proteomes" id="UP000177141">
    <property type="component" value="Unassembled WGS sequence"/>
</dbReference>
<dbReference type="PANTHER" id="PTHR11693:SF22">
    <property type="entry name" value="ATP SYNTHASE SUBUNIT GAMMA, MITOCHONDRIAL"/>
    <property type="match status" value="1"/>
</dbReference>
<dbReference type="STRING" id="1802061.A3A93_05635"/>
<accession>A0A1F7IXS5</accession>
<keyword evidence="9 10" id="KW-0066">ATP synthesis</keyword>
<evidence type="ECO:0000256" key="1">
    <source>
        <dbReference type="ARBA" id="ARBA00003456"/>
    </source>
</evidence>
<dbReference type="GO" id="GO:0046933">
    <property type="term" value="F:proton-transporting ATP synthase activity, rotational mechanism"/>
    <property type="evidence" value="ECO:0007669"/>
    <property type="project" value="UniProtKB-UniRule"/>
</dbReference>
<sequence length="286" mass="32579">MNLRAVRKKIRSIRNVRKITKAMQMVSAVKMRKAQENEMESRPYRDGLHAIINKIAPHVGPEHSTLLSNENTGDRNLVIFVTSNKGLAGAFNINLFRFLIRTNLDFKKTDFITVGHKGAQFVSRMGGTILADFSEGKALIQVSAIFDFVLDKYLSEDNYRTVSVVYNKFVSTLRCENMIERLLPFSLEADIEKTEEINRKEYLIEPSPEQIIDQLLKSFIEDRIRGAIISSEAVEHSMRMMAMKNATDNAQDVIYNLTLVGNKLRQEKITNELLDMITAKESVEAS</sequence>
<dbReference type="GO" id="GO:0005886">
    <property type="term" value="C:plasma membrane"/>
    <property type="evidence" value="ECO:0007669"/>
    <property type="project" value="UniProtKB-SubCell"/>
</dbReference>
<evidence type="ECO:0000256" key="4">
    <source>
        <dbReference type="ARBA" id="ARBA00022448"/>
    </source>
</evidence>
<evidence type="ECO:0000256" key="6">
    <source>
        <dbReference type="ARBA" id="ARBA00023065"/>
    </source>
</evidence>
<evidence type="ECO:0000256" key="8">
    <source>
        <dbReference type="ARBA" id="ARBA00023196"/>
    </source>
</evidence>
<dbReference type="CDD" id="cd12151">
    <property type="entry name" value="F1-ATPase_gamma"/>
    <property type="match status" value="1"/>
</dbReference>
<dbReference type="NCBIfam" id="TIGR01146">
    <property type="entry name" value="ATPsyn_F1gamma"/>
    <property type="match status" value="1"/>
</dbReference>
<keyword evidence="5 10" id="KW-0375">Hydrogen ion transport</keyword>
<dbReference type="EMBL" id="MGAL01000019">
    <property type="protein sequence ID" value="OGK48186.1"/>
    <property type="molecule type" value="Genomic_DNA"/>
</dbReference>
<gene>
    <name evidence="10" type="primary">atpG</name>
    <name evidence="11" type="ORF">A3A93_05635</name>
</gene>
<organism evidence="11 12">
    <name type="scientific">Candidatus Roizmanbacteria bacterium RIFCSPLOWO2_01_FULL_38_12</name>
    <dbReference type="NCBI Taxonomy" id="1802061"/>
    <lineage>
        <taxon>Bacteria</taxon>
        <taxon>Candidatus Roizmaniibacteriota</taxon>
    </lineage>
</organism>
<dbReference type="GO" id="GO:0042777">
    <property type="term" value="P:proton motive force-driven plasma membrane ATP synthesis"/>
    <property type="evidence" value="ECO:0007669"/>
    <property type="project" value="UniProtKB-UniRule"/>
</dbReference>
<comment type="caution">
    <text evidence="11">The sequence shown here is derived from an EMBL/GenBank/DDBJ whole genome shotgun (WGS) entry which is preliminary data.</text>
</comment>
<evidence type="ECO:0000256" key="9">
    <source>
        <dbReference type="ARBA" id="ARBA00023310"/>
    </source>
</evidence>
<dbReference type="Pfam" id="PF00231">
    <property type="entry name" value="ATP-synt"/>
    <property type="match status" value="1"/>
</dbReference>
<proteinExistence type="inferred from homology"/>
<dbReference type="Gene3D" id="1.10.287.80">
    <property type="entry name" value="ATP synthase, gamma subunit, helix hairpin domain"/>
    <property type="match status" value="1"/>
</dbReference>
<evidence type="ECO:0000256" key="5">
    <source>
        <dbReference type="ARBA" id="ARBA00022781"/>
    </source>
</evidence>
<dbReference type="HAMAP" id="MF_00815">
    <property type="entry name" value="ATP_synth_gamma_bact"/>
    <property type="match status" value="1"/>
</dbReference>
<dbReference type="Gene3D" id="3.40.1380.10">
    <property type="match status" value="1"/>
</dbReference>
<dbReference type="GO" id="GO:0045259">
    <property type="term" value="C:proton-transporting ATP synthase complex"/>
    <property type="evidence" value="ECO:0007669"/>
    <property type="project" value="UniProtKB-KW"/>
</dbReference>
<comment type="similarity">
    <text evidence="3 10">Belongs to the ATPase gamma chain family.</text>
</comment>
<keyword evidence="4 10" id="KW-0813">Transport</keyword>
<keyword evidence="8 10" id="KW-0139">CF(1)</keyword>
<comment type="function">
    <text evidence="1 10">Produces ATP from ADP in the presence of a proton gradient across the membrane. The gamma chain is believed to be important in regulating ATPase activity and the flow of protons through the CF(0) complex.</text>
</comment>
<dbReference type="InterPro" id="IPR000131">
    <property type="entry name" value="ATP_synth_F1_gsu"/>
</dbReference>
<evidence type="ECO:0000313" key="12">
    <source>
        <dbReference type="Proteomes" id="UP000177141"/>
    </source>
</evidence>